<keyword evidence="2" id="KW-1185">Reference proteome</keyword>
<organism evidence="1 2">
    <name type="scientific">Subtercola lobariae</name>
    <dbReference type="NCBI Taxonomy" id="1588641"/>
    <lineage>
        <taxon>Bacteria</taxon>
        <taxon>Bacillati</taxon>
        <taxon>Actinomycetota</taxon>
        <taxon>Actinomycetes</taxon>
        <taxon>Micrococcales</taxon>
        <taxon>Microbacteriaceae</taxon>
        <taxon>Subtercola</taxon>
    </lineage>
</organism>
<evidence type="ECO:0000313" key="2">
    <source>
        <dbReference type="Proteomes" id="UP000598775"/>
    </source>
</evidence>
<dbReference type="EMBL" id="BMGP01000007">
    <property type="protein sequence ID" value="GGF39144.1"/>
    <property type="molecule type" value="Genomic_DNA"/>
</dbReference>
<protein>
    <submittedName>
        <fullName evidence="1">Uncharacterized protein</fullName>
    </submittedName>
</protein>
<accession>A0A917BFD6</accession>
<gene>
    <name evidence="1" type="ORF">GCM10011399_35030</name>
</gene>
<dbReference type="AlphaFoldDB" id="A0A917BFD6"/>
<proteinExistence type="predicted"/>
<dbReference type="Proteomes" id="UP000598775">
    <property type="component" value="Unassembled WGS sequence"/>
</dbReference>
<evidence type="ECO:0000313" key="1">
    <source>
        <dbReference type="EMBL" id="GGF39144.1"/>
    </source>
</evidence>
<name>A0A917BFD6_9MICO</name>
<comment type="caution">
    <text evidence="1">The sequence shown here is derived from an EMBL/GenBank/DDBJ whole genome shotgun (WGS) entry which is preliminary data.</text>
</comment>
<reference evidence="1 2" key="1">
    <citation type="journal article" date="2014" name="Int. J. Syst. Evol. Microbiol.">
        <title>Complete genome sequence of Corynebacterium casei LMG S-19264T (=DSM 44701T), isolated from a smear-ripened cheese.</title>
        <authorList>
            <consortium name="US DOE Joint Genome Institute (JGI-PGF)"/>
            <person name="Walter F."/>
            <person name="Albersmeier A."/>
            <person name="Kalinowski J."/>
            <person name="Ruckert C."/>
        </authorList>
    </citation>
    <scope>NUCLEOTIDE SEQUENCE [LARGE SCALE GENOMIC DNA]</scope>
    <source>
        <strain evidence="1 2">CGMCC 1.12976</strain>
    </source>
</reference>
<dbReference type="RefSeq" id="WP_188680669.1">
    <property type="nucleotide sequence ID" value="NZ_BMGP01000007.1"/>
</dbReference>
<sequence length="87" mass="9525">MSQVEITTVSYTVSADYYATVGADFNTEAVDDAVLARLNSLLPVGIEVHRNGKAYAERSLEAEARAIDWDALLKTIDVDQILAEHGR</sequence>